<feature type="transmembrane region" description="Helical" evidence="1">
    <location>
        <begin position="97"/>
        <end position="116"/>
    </location>
</feature>
<feature type="transmembrane region" description="Helical" evidence="1">
    <location>
        <begin position="66"/>
        <end position="85"/>
    </location>
</feature>
<evidence type="ECO:0000313" key="2">
    <source>
        <dbReference type="EMBL" id="MBB6636003.1"/>
    </source>
</evidence>
<accession>A0A841SUK9</accession>
<feature type="transmembrane region" description="Helical" evidence="1">
    <location>
        <begin position="128"/>
        <end position="146"/>
    </location>
</feature>
<dbReference type="InterPro" id="IPR048147">
    <property type="entry name" value="CBO0543-like"/>
</dbReference>
<protein>
    <submittedName>
        <fullName evidence="2">Uncharacterized protein</fullName>
    </submittedName>
</protein>
<comment type="caution">
    <text evidence="2">The sequence shown here is derived from an EMBL/GenBank/DDBJ whole genome shotgun (WGS) entry which is preliminary data.</text>
</comment>
<gene>
    <name evidence="2" type="ORF">H7B67_17935</name>
</gene>
<evidence type="ECO:0000313" key="3">
    <source>
        <dbReference type="Proteomes" id="UP000535838"/>
    </source>
</evidence>
<proteinExistence type="predicted"/>
<dbReference type="RefSeq" id="WP_185121223.1">
    <property type="nucleotide sequence ID" value="NZ_JACJVQ010000015.1"/>
</dbReference>
<evidence type="ECO:0000256" key="1">
    <source>
        <dbReference type="SAM" id="Phobius"/>
    </source>
</evidence>
<name>A0A841SUK9_9BACL</name>
<keyword evidence="1" id="KW-1133">Transmembrane helix</keyword>
<feature type="transmembrane region" description="Helical" evidence="1">
    <location>
        <begin position="6"/>
        <end position="22"/>
    </location>
</feature>
<dbReference type="Proteomes" id="UP000535838">
    <property type="component" value="Unassembled WGS sequence"/>
</dbReference>
<keyword evidence="3" id="KW-1185">Reference proteome</keyword>
<keyword evidence="1" id="KW-0812">Transmembrane</keyword>
<reference evidence="2 3" key="1">
    <citation type="submission" date="2020-08" db="EMBL/GenBank/DDBJ databases">
        <title>Cohnella phylogeny.</title>
        <authorList>
            <person name="Dunlap C."/>
        </authorList>
    </citation>
    <scope>NUCLEOTIDE SEQUENCE [LARGE SCALE GENOMIC DNA]</scope>
    <source>
        <strain evidence="2 3">DSM 25241</strain>
    </source>
</reference>
<dbReference type="EMBL" id="JACJVQ010000015">
    <property type="protein sequence ID" value="MBB6636003.1"/>
    <property type="molecule type" value="Genomic_DNA"/>
</dbReference>
<keyword evidence="1" id="KW-0472">Membrane</keyword>
<organism evidence="2 3">
    <name type="scientific">Cohnella thailandensis</name>
    <dbReference type="NCBI Taxonomy" id="557557"/>
    <lineage>
        <taxon>Bacteria</taxon>
        <taxon>Bacillati</taxon>
        <taxon>Bacillota</taxon>
        <taxon>Bacilli</taxon>
        <taxon>Bacillales</taxon>
        <taxon>Paenibacillaceae</taxon>
        <taxon>Cohnella</taxon>
    </lineage>
</organism>
<sequence length="158" mass="18958">MSREWMILVAVWVTAFSLFFFIPRKAFRLAQLAILFKQLITWIIGLVVVELGLIEYPVREFASENRSSFTFEYLVYPIVCGLFNARYPENRSLGFKLLYYCSYCSVITVIELLIEINTDLIRYLHWNWYWTWITLFATFLMSRKFCKWYFSISKIASD</sequence>
<feature type="transmembrane region" description="Helical" evidence="1">
    <location>
        <begin position="34"/>
        <end position="54"/>
    </location>
</feature>
<dbReference type="NCBIfam" id="NF041644">
    <property type="entry name" value="CBO0543_fam"/>
    <property type="match status" value="1"/>
</dbReference>
<dbReference type="AlphaFoldDB" id="A0A841SUK9"/>